<evidence type="ECO:0000256" key="7">
    <source>
        <dbReference type="ARBA" id="ARBA00023228"/>
    </source>
</evidence>
<comment type="catalytic activity">
    <reaction evidence="15">
        <text>L-arginyl-L-alpha-amino acid(out) = L-arginyl-L-alpha-amino acid(in)</text>
        <dbReference type="Rhea" id="RHEA:79371"/>
        <dbReference type="ChEBI" id="CHEBI:84315"/>
    </reaction>
</comment>
<evidence type="ECO:0000256" key="19">
    <source>
        <dbReference type="ARBA" id="ARBA00044919"/>
    </source>
</evidence>
<evidence type="ECO:0000256" key="8">
    <source>
        <dbReference type="ARBA" id="ARBA00044876"/>
    </source>
</evidence>
<comment type="catalytic activity">
    <reaction evidence="12">
        <text>L-lysyl-L-alpha-amino acid(out) = L-lysyl-L-alpha-amino acid(in)</text>
        <dbReference type="Rhea" id="RHEA:79387"/>
        <dbReference type="ChEBI" id="CHEBI:229965"/>
    </reaction>
</comment>
<evidence type="ECO:0000256" key="14">
    <source>
        <dbReference type="ARBA" id="ARBA00044898"/>
    </source>
</evidence>
<evidence type="ECO:0000256" key="9">
    <source>
        <dbReference type="ARBA" id="ARBA00044878"/>
    </source>
</evidence>
<comment type="catalytic activity">
    <reaction evidence="20">
        <text>L-lysyl-glycine(out) = L-lysyl-glycine(in)</text>
        <dbReference type="Rhea" id="RHEA:79407"/>
        <dbReference type="ChEBI" id="CHEBI:191202"/>
    </reaction>
</comment>
<evidence type="ECO:0000256" key="15">
    <source>
        <dbReference type="ARBA" id="ARBA00044899"/>
    </source>
</evidence>
<dbReference type="AlphaFoldDB" id="A0A152A140"/>
<evidence type="ECO:0000259" key="26">
    <source>
        <dbReference type="PROSITE" id="PS50850"/>
    </source>
</evidence>
<feature type="transmembrane region" description="Helical" evidence="25">
    <location>
        <begin position="288"/>
        <end position="309"/>
    </location>
</feature>
<dbReference type="InterPro" id="IPR036259">
    <property type="entry name" value="MFS_trans_sf"/>
</dbReference>
<evidence type="ECO:0000256" key="17">
    <source>
        <dbReference type="ARBA" id="ARBA00044903"/>
    </source>
</evidence>
<dbReference type="Proteomes" id="UP000076078">
    <property type="component" value="Unassembled WGS sequence"/>
</dbReference>
<dbReference type="SUPFAM" id="SSF103473">
    <property type="entry name" value="MFS general substrate transporter"/>
    <property type="match status" value="1"/>
</dbReference>
<evidence type="ECO:0000256" key="16">
    <source>
        <dbReference type="ARBA" id="ARBA00044900"/>
    </source>
</evidence>
<sequence>MNPSDSDNENGAENDILVMEPIIPMSEHLFKYFGLIFICMATLGSYFTYDVPGAFGDTAIANWYNVDEVSYGILYSVYSFPNIVMVLIGGYLVDSLLGVRLSIVIFSGLVAVGQVLFALSANLRLFWLAVLGRVVYGLGAETLYIVSFAYVSIWFFGRRDYALAFATANTIGRLAGATDLDITTKIAHKFSLPVAFWFGAILCSISFLSCLVLAYLETIRMKKENPPNCQEGVYEQQPPKSFKISDLKAFPISFWLLIILSIFFVIPVFGFIAIGTDFLQTHFPESNSSLLISLPYYVACCAPLIGALVDRFGRNLYILVVSSSLIVVAFILLAFTTVTPYVSMVCLGLSIAAVFSASFTLINSLVPEHCISVSFALNSSVINGLIAVSMIIINTILQKTNNNYMIPFIIFIIFSVASILILILMIFIDKKEQVLNVHPSVLQKKIQEKLALENQQHQEQRPLLLN</sequence>
<comment type="function">
    <text evidence="23">Lysosomal dipeptide uniporter that selectively exports lysine, arginine or histidine-containing dipeptides with a net positive charge from the lysosome lumen into the cytosol. Could play a role in a specific type of protein O-glycosylation indirectly regulating macrophages migration and tissue invasion. Also essential for liver homeostasis.</text>
</comment>
<dbReference type="InterPro" id="IPR011701">
    <property type="entry name" value="MFS"/>
</dbReference>
<comment type="subunit">
    <text evidence="24">Homodimer. Interacts with lysosomal protein GLMP (via lumenal domain); the interaction starts while both proteins are still in the endoplasmic reticulum and is required for stabilization of MFSD1 in lysosomes but has no direct effect on its targeting to lysosomes or transporter activity.</text>
</comment>
<comment type="catalytic activity">
    <reaction evidence="19">
        <text>L-alanyl-L-lysine(out) = L-alanyl-L-lysine(in)</text>
        <dbReference type="Rhea" id="RHEA:79415"/>
        <dbReference type="ChEBI" id="CHEBI:192470"/>
    </reaction>
</comment>
<proteinExistence type="inferred from homology"/>
<comment type="caution">
    <text evidence="27">The sequence shown here is derived from an EMBL/GenBank/DDBJ whole genome shotgun (WGS) entry which is preliminary data.</text>
</comment>
<evidence type="ECO:0000256" key="18">
    <source>
        <dbReference type="ARBA" id="ARBA00044912"/>
    </source>
</evidence>
<feature type="transmembrane region" description="Helical" evidence="25">
    <location>
        <begin position="404"/>
        <end position="428"/>
    </location>
</feature>
<comment type="catalytic activity">
    <reaction evidence="16">
        <text>L-lysyl-L-lysine(out) = L-lysyl-L-lysine(in)</text>
        <dbReference type="Rhea" id="RHEA:79403"/>
        <dbReference type="ChEBI" id="CHEBI:229956"/>
    </reaction>
</comment>
<evidence type="ECO:0000256" key="22">
    <source>
        <dbReference type="ARBA" id="ARBA00045018"/>
    </source>
</evidence>
<comment type="catalytic activity">
    <reaction evidence="11">
        <text>L-alpha-aminoacyl-L-histidine(out) = L-alpha-aminoacyl-L-histidine(in)</text>
        <dbReference type="Rhea" id="RHEA:79375"/>
        <dbReference type="ChEBI" id="CHEBI:229967"/>
    </reaction>
</comment>
<comment type="catalytic activity">
    <reaction evidence="18">
        <text>L-histidyl-L-alpha-amino acid(out) = L-histidyl-L-alpha-amino acid(in)</text>
        <dbReference type="Rhea" id="RHEA:79379"/>
        <dbReference type="ChEBI" id="CHEBI:229964"/>
    </reaction>
</comment>
<comment type="subcellular location">
    <subcellularLocation>
        <location evidence="1">Lysosome membrane</location>
        <topology evidence="1">Multi-pass membrane protein</topology>
    </subcellularLocation>
</comment>
<evidence type="ECO:0000256" key="4">
    <source>
        <dbReference type="ARBA" id="ARBA00022692"/>
    </source>
</evidence>
<feature type="transmembrane region" description="Helical" evidence="25">
    <location>
        <begin position="69"/>
        <end position="92"/>
    </location>
</feature>
<feature type="transmembrane region" description="Helical" evidence="25">
    <location>
        <begin position="375"/>
        <end position="398"/>
    </location>
</feature>
<evidence type="ECO:0000256" key="2">
    <source>
        <dbReference type="ARBA" id="ARBA00008335"/>
    </source>
</evidence>
<dbReference type="InParanoid" id="A0A152A140"/>
<organism evidence="27 28">
    <name type="scientific">Tieghemostelium lacteum</name>
    <name type="common">Slime mold</name>
    <name type="synonym">Dictyostelium lacteum</name>
    <dbReference type="NCBI Taxonomy" id="361077"/>
    <lineage>
        <taxon>Eukaryota</taxon>
        <taxon>Amoebozoa</taxon>
        <taxon>Evosea</taxon>
        <taxon>Eumycetozoa</taxon>
        <taxon>Dictyostelia</taxon>
        <taxon>Dictyosteliales</taxon>
        <taxon>Raperosteliaceae</taxon>
        <taxon>Tieghemostelium</taxon>
    </lineage>
</organism>
<evidence type="ECO:0000256" key="5">
    <source>
        <dbReference type="ARBA" id="ARBA00022989"/>
    </source>
</evidence>
<reference evidence="27 28" key="1">
    <citation type="submission" date="2015-12" db="EMBL/GenBank/DDBJ databases">
        <title>Dictyostelia acquired genes for synthesis and detection of signals that induce cell-type specialization by lateral gene transfer from prokaryotes.</title>
        <authorList>
            <person name="Gloeckner G."/>
            <person name="Schaap P."/>
        </authorList>
    </citation>
    <scope>NUCLEOTIDE SEQUENCE [LARGE SCALE GENOMIC DNA]</scope>
    <source>
        <strain evidence="27 28">TK</strain>
    </source>
</reference>
<dbReference type="PROSITE" id="PS50850">
    <property type="entry name" value="MFS"/>
    <property type="match status" value="1"/>
</dbReference>
<dbReference type="PANTHER" id="PTHR23512">
    <property type="entry name" value="MAJOR FACILITATOR SUPERFAMILY DOMAIN-CONTAINING PROTEIN 1"/>
    <property type="match status" value="1"/>
</dbReference>
<dbReference type="GO" id="GO:0005765">
    <property type="term" value="C:lysosomal membrane"/>
    <property type="evidence" value="ECO:0007669"/>
    <property type="project" value="UniProtKB-SubCell"/>
</dbReference>
<evidence type="ECO:0000313" key="28">
    <source>
        <dbReference type="Proteomes" id="UP000076078"/>
    </source>
</evidence>
<dbReference type="Pfam" id="PF07690">
    <property type="entry name" value="MFS_1"/>
    <property type="match status" value="1"/>
</dbReference>
<feature type="transmembrane region" description="Helical" evidence="25">
    <location>
        <begin position="341"/>
        <end position="363"/>
    </location>
</feature>
<dbReference type="OMA" id="IRMFPKI"/>
<feature type="domain" description="Major facilitator superfamily (MFS) profile" evidence="26">
    <location>
        <begin position="34"/>
        <end position="433"/>
    </location>
</feature>
<evidence type="ECO:0000313" key="27">
    <source>
        <dbReference type="EMBL" id="KYQ99836.1"/>
    </source>
</evidence>
<comment type="catalytic activity">
    <reaction evidence="9">
        <text>L-histidyl-glycine(out) = L-histidyl-glycine(in)</text>
        <dbReference type="Rhea" id="RHEA:79395"/>
        <dbReference type="ChEBI" id="CHEBI:229957"/>
    </reaction>
</comment>
<evidence type="ECO:0000256" key="24">
    <source>
        <dbReference type="ARBA" id="ARBA00046376"/>
    </source>
</evidence>
<feature type="transmembrane region" description="Helical" evidence="25">
    <location>
        <begin position="99"/>
        <end position="119"/>
    </location>
</feature>
<gene>
    <name evidence="27" type="ORF">DLAC_03787</name>
</gene>
<dbReference type="STRING" id="361077.A0A152A140"/>
<evidence type="ECO:0000256" key="12">
    <source>
        <dbReference type="ARBA" id="ARBA00044891"/>
    </source>
</evidence>
<dbReference type="OrthoDB" id="424834at2759"/>
<evidence type="ECO:0000256" key="20">
    <source>
        <dbReference type="ARBA" id="ARBA00044924"/>
    </source>
</evidence>
<dbReference type="GO" id="GO:0022857">
    <property type="term" value="F:transmembrane transporter activity"/>
    <property type="evidence" value="ECO:0007669"/>
    <property type="project" value="InterPro"/>
</dbReference>
<comment type="catalytic activity">
    <reaction evidence="8">
        <text>L-lysyl-L-alanine(out) = L-lysyl-L-alanine(in)</text>
        <dbReference type="Rhea" id="RHEA:79399"/>
        <dbReference type="ChEBI" id="CHEBI:229954"/>
    </reaction>
</comment>
<evidence type="ECO:0000256" key="1">
    <source>
        <dbReference type="ARBA" id="ARBA00004155"/>
    </source>
</evidence>
<feature type="transmembrane region" description="Helical" evidence="25">
    <location>
        <begin position="252"/>
        <end position="276"/>
    </location>
</feature>
<dbReference type="InterPro" id="IPR020846">
    <property type="entry name" value="MFS_dom"/>
</dbReference>
<protein>
    <recommendedName>
        <fullName evidence="21">Lysosomal dipeptide transporter MFSD1</fullName>
    </recommendedName>
    <alternativeName>
        <fullName evidence="22">Major facilitator superfamily domain-containing protein 1</fullName>
    </alternativeName>
</protein>
<comment type="catalytic activity">
    <reaction evidence="14">
        <text>L-aspartyl-L-lysine(out) = L-aspartyl-L-lysine(in)</text>
        <dbReference type="Rhea" id="RHEA:79411"/>
        <dbReference type="ChEBI" id="CHEBI:229953"/>
    </reaction>
</comment>
<dbReference type="PANTHER" id="PTHR23512:SF3">
    <property type="entry name" value="MAJOR FACILITATOR SUPERFAMILY DOMAIN-CONTAINING PROTEIN 1"/>
    <property type="match status" value="1"/>
</dbReference>
<evidence type="ECO:0000256" key="21">
    <source>
        <dbReference type="ARBA" id="ARBA00044985"/>
    </source>
</evidence>
<evidence type="ECO:0000256" key="6">
    <source>
        <dbReference type="ARBA" id="ARBA00023136"/>
    </source>
</evidence>
<comment type="catalytic activity">
    <reaction evidence="17">
        <text>L-arginyl-glycine(out) = L-arginyl-glycine(in)</text>
        <dbReference type="Rhea" id="RHEA:79391"/>
        <dbReference type="ChEBI" id="CHEBI:229955"/>
    </reaction>
</comment>
<keyword evidence="4 25" id="KW-0812">Transmembrane</keyword>
<evidence type="ECO:0000256" key="3">
    <source>
        <dbReference type="ARBA" id="ARBA00022448"/>
    </source>
</evidence>
<keyword evidence="3" id="KW-0813">Transport</keyword>
<keyword evidence="6 25" id="KW-0472">Membrane</keyword>
<feature type="transmembrane region" description="Helical" evidence="25">
    <location>
        <begin position="125"/>
        <end position="151"/>
    </location>
</feature>
<evidence type="ECO:0000256" key="23">
    <source>
        <dbReference type="ARBA" id="ARBA00045709"/>
    </source>
</evidence>
<evidence type="ECO:0000256" key="25">
    <source>
        <dbReference type="SAM" id="Phobius"/>
    </source>
</evidence>
<dbReference type="InterPro" id="IPR052187">
    <property type="entry name" value="MFSD1"/>
</dbReference>
<feature type="transmembrane region" description="Helical" evidence="25">
    <location>
        <begin position="194"/>
        <end position="216"/>
    </location>
</feature>
<accession>A0A152A140</accession>
<keyword evidence="28" id="KW-1185">Reference proteome</keyword>
<keyword evidence="7" id="KW-0458">Lysosome</keyword>
<evidence type="ECO:0000256" key="13">
    <source>
        <dbReference type="ARBA" id="ARBA00044893"/>
    </source>
</evidence>
<comment type="catalytic activity">
    <reaction evidence="10">
        <text>L-alpha-aminoacyl-L-arginine(out) = L-alpha-aminoacyl-L-arginine(in)</text>
        <dbReference type="Rhea" id="RHEA:79367"/>
        <dbReference type="ChEBI" id="CHEBI:229968"/>
    </reaction>
</comment>
<dbReference type="Gene3D" id="1.20.1250.20">
    <property type="entry name" value="MFS general substrate transporter like domains"/>
    <property type="match status" value="1"/>
</dbReference>
<feature type="transmembrane region" description="Helical" evidence="25">
    <location>
        <begin position="316"/>
        <end position="335"/>
    </location>
</feature>
<feature type="transmembrane region" description="Helical" evidence="25">
    <location>
        <begin position="29"/>
        <end position="49"/>
    </location>
</feature>
<comment type="catalytic activity">
    <reaction evidence="13">
        <text>L-alpha-aminoacyl-L-lysine(out) = L-alpha-aminoacyl-L-lysine(in)</text>
        <dbReference type="Rhea" id="RHEA:79383"/>
        <dbReference type="ChEBI" id="CHEBI:229966"/>
    </reaction>
</comment>
<comment type="similarity">
    <text evidence="2">Belongs to the major facilitator superfamily.</text>
</comment>
<name>A0A152A140_TIELA</name>
<keyword evidence="5 25" id="KW-1133">Transmembrane helix</keyword>
<dbReference type="EMBL" id="LODT01000020">
    <property type="protein sequence ID" value="KYQ99836.1"/>
    <property type="molecule type" value="Genomic_DNA"/>
</dbReference>
<evidence type="ECO:0000256" key="11">
    <source>
        <dbReference type="ARBA" id="ARBA00044884"/>
    </source>
</evidence>
<evidence type="ECO:0000256" key="10">
    <source>
        <dbReference type="ARBA" id="ARBA00044881"/>
    </source>
</evidence>